<proteinExistence type="predicted"/>
<keyword evidence="3" id="KW-1185">Reference proteome</keyword>
<evidence type="ECO:0000256" key="1">
    <source>
        <dbReference type="SAM" id="MobiDB-lite"/>
    </source>
</evidence>
<sequence length="99" mass="10763">MTIGQGPLKLVPGSAHPFATPLIHRSCSVARKGGVKAKSTTPPNEMKTRKDLDMRMKTVYVAVERASMAASMLHSVWREMDYSSFSDTETLCSLAHAPG</sequence>
<evidence type="ECO:0000313" key="2">
    <source>
        <dbReference type="EMBL" id="GBN07869.1"/>
    </source>
</evidence>
<reference evidence="2 3" key="1">
    <citation type="journal article" date="2019" name="Sci. Rep.">
        <title>Orb-weaving spider Araneus ventricosus genome elucidates the spidroin gene catalogue.</title>
        <authorList>
            <person name="Kono N."/>
            <person name="Nakamura H."/>
            <person name="Ohtoshi R."/>
            <person name="Moran D.A.P."/>
            <person name="Shinohara A."/>
            <person name="Yoshida Y."/>
            <person name="Fujiwara M."/>
            <person name="Mori M."/>
            <person name="Tomita M."/>
            <person name="Arakawa K."/>
        </authorList>
    </citation>
    <scope>NUCLEOTIDE SEQUENCE [LARGE SCALE GENOMIC DNA]</scope>
</reference>
<protein>
    <submittedName>
        <fullName evidence="2">Uncharacterized protein</fullName>
    </submittedName>
</protein>
<accession>A0A4Y2L0G3</accession>
<comment type="caution">
    <text evidence="2">The sequence shown here is derived from an EMBL/GenBank/DDBJ whole genome shotgun (WGS) entry which is preliminary data.</text>
</comment>
<dbReference type="EMBL" id="BGPR01005201">
    <property type="protein sequence ID" value="GBN07869.1"/>
    <property type="molecule type" value="Genomic_DNA"/>
</dbReference>
<dbReference type="AlphaFoldDB" id="A0A4Y2L0G3"/>
<feature type="region of interest" description="Disordered" evidence="1">
    <location>
        <begin position="31"/>
        <end position="51"/>
    </location>
</feature>
<dbReference type="Proteomes" id="UP000499080">
    <property type="component" value="Unassembled WGS sequence"/>
</dbReference>
<evidence type="ECO:0000313" key="3">
    <source>
        <dbReference type="Proteomes" id="UP000499080"/>
    </source>
</evidence>
<organism evidence="2 3">
    <name type="scientific">Araneus ventricosus</name>
    <name type="common">Orbweaver spider</name>
    <name type="synonym">Epeira ventricosa</name>
    <dbReference type="NCBI Taxonomy" id="182803"/>
    <lineage>
        <taxon>Eukaryota</taxon>
        <taxon>Metazoa</taxon>
        <taxon>Ecdysozoa</taxon>
        <taxon>Arthropoda</taxon>
        <taxon>Chelicerata</taxon>
        <taxon>Arachnida</taxon>
        <taxon>Araneae</taxon>
        <taxon>Araneomorphae</taxon>
        <taxon>Entelegynae</taxon>
        <taxon>Araneoidea</taxon>
        <taxon>Araneidae</taxon>
        <taxon>Araneus</taxon>
    </lineage>
</organism>
<name>A0A4Y2L0G3_ARAVE</name>
<gene>
    <name evidence="2" type="ORF">AVEN_244479_1</name>
</gene>